<name>A0AC59HW68_ENTFL</name>
<reference evidence="1" key="1">
    <citation type="submission" date="2022-08" db="EMBL/GenBank/DDBJ databases">
        <title>Molecular epidemiological analysis of five strains of VanD-type vancomycin-resistant Enterococcus faecalis.</title>
        <authorList>
            <person name="Mimura K."/>
            <person name="Hashimoto Y."/>
            <person name="Tomita H."/>
        </authorList>
    </citation>
    <scope>NUCLEOTIDE SEQUENCE</scope>
    <source>
        <strain evidence="1">SVR2332</strain>
        <plasmid evidence="1">pSVR2332_phage</plasmid>
    </source>
</reference>
<gene>
    <name evidence="1" type="ORF">EfsSVR2332_40460</name>
</gene>
<dbReference type="EMBL" id="AP026731">
    <property type="protein sequence ID" value="BDQ63968.1"/>
    <property type="molecule type" value="Genomic_DNA"/>
</dbReference>
<evidence type="ECO:0000313" key="1">
    <source>
        <dbReference type="EMBL" id="BDQ63968.1"/>
    </source>
</evidence>
<keyword evidence="1" id="KW-0614">Plasmid</keyword>
<evidence type="ECO:0000313" key="2">
    <source>
        <dbReference type="Proteomes" id="UP001317613"/>
    </source>
</evidence>
<accession>A0AC59HW68</accession>
<proteinExistence type="predicted"/>
<dbReference type="Proteomes" id="UP001317613">
    <property type="component" value="Plasmid pSVR2332_phage"/>
</dbReference>
<protein>
    <submittedName>
        <fullName evidence="1">DNA replication protein</fullName>
    </submittedName>
</protein>
<sequence>MTGTNYFEYLSQVHEIDERCEIHGTRLKVFKDFEPFCLACREECIREEEQKRFEQAFDRKKRRTTQEVLLKDSVYTDSTLQSACFENYHAKPGTEAEQAKEFAINQAREYYRLRLENNKSIEQDQEEQQPAFTTVFSGPVGVGKSHLAMSILKKLNEYNDLSYSCLFFSLDQLLRRIRNSYDDESEYLTEARAVQLALDADYFVLDDLGAEVGSIETNKRATDFMIRVLNAIVDGRQGKGLIVTTNLTNLQIQAIYGHRIYSRLFANSKNHLFIFNDERQTPDYRLMGGEKNV</sequence>
<organism evidence="1 2">
    <name type="scientific">Enterococcus faecalis</name>
    <name type="common">Streptococcus faecalis</name>
    <dbReference type="NCBI Taxonomy" id="1351"/>
    <lineage>
        <taxon>Bacteria</taxon>
        <taxon>Bacillati</taxon>
        <taxon>Bacillota</taxon>
        <taxon>Bacilli</taxon>
        <taxon>Lactobacillales</taxon>
        <taxon>Enterococcaceae</taxon>
        <taxon>Enterococcus</taxon>
    </lineage>
</organism>
<geneLocation type="plasmid" evidence="1 2">
    <name>pSVR2332_phage</name>
</geneLocation>